<dbReference type="AlphaFoldDB" id="A0A944H7C9"/>
<evidence type="ECO:0000256" key="3">
    <source>
        <dbReference type="SAM" id="SignalP"/>
    </source>
</evidence>
<evidence type="ECO:0000256" key="1">
    <source>
        <dbReference type="ARBA" id="ARBA00010062"/>
    </source>
</evidence>
<evidence type="ECO:0000259" key="4">
    <source>
        <dbReference type="Pfam" id="PF13458"/>
    </source>
</evidence>
<name>A0A944H7C9_DENI1</name>
<dbReference type="RefSeq" id="WP_214360855.1">
    <property type="nucleotide sequence ID" value="NZ_JAEKFT010000006.1"/>
</dbReference>
<keyword evidence="6" id="KW-1185">Reference proteome</keyword>
<protein>
    <submittedName>
        <fullName evidence="5">ABC transporter substrate-binding protein</fullName>
    </submittedName>
</protein>
<comment type="caution">
    <text evidence="5">The sequence shown here is derived from an EMBL/GenBank/DDBJ whole genome shotgun (WGS) entry which is preliminary data.</text>
</comment>
<dbReference type="Proteomes" id="UP000694660">
    <property type="component" value="Unassembled WGS sequence"/>
</dbReference>
<evidence type="ECO:0000313" key="6">
    <source>
        <dbReference type="Proteomes" id="UP000694660"/>
    </source>
</evidence>
<dbReference type="Gene3D" id="3.40.50.2300">
    <property type="match status" value="2"/>
</dbReference>
<dbReference type="PANTHER" id="PTHR47235">
    <property type="entry name" value="BLR6548 PROTEIN"/>
    <property type="match status" value="1"/>
</dbReference>
<sequence>MNWTARGLRACTVLWLTLTVGSALHAQTIRLGQSADQSGPVAALTREYNSGIALYLDGVNRRGGVHGRKIELLKLDDGYAPDRAKANVAQLIADPAVVGLLGVLGTGVNMAVSPLIEAAGIPSVGPLSGSPDFREMPGTHAYHVRASYGDEVRAMIRHLSNSGVTQIAAVYMDNAFGQSALKHFEAAMRERQLTAVAAVPIGGPDFKGEAAVAALAKAGPGAVILLTAGKASVNFLKAAVAGNFKPMFLGLSVISVDELHQAIGSEVRGLIVAQVVPSPASGKFGIVREFQQAVAEAGTPMASHVALEGYIAAKVMVEGLRRSPPAITRDSLAQALDGISRLDLGGYSIAYSPASRLGSQFVDLSMVRADGSYAQ</sequence>
<organism evidence="5 6">
    <name type="scientific">Denitromonas iodatirespirans</name>
    <dbReference type="NCBI Taxonomy" id="2795389"/>
    <lineage>
        <taxon>Bacteria</taxon>
        <taxon>Pseudomonadati</taxon>
        <taxon>Pseudomonadota</taxon>
        <taxon>Betaproteobacteria</taxon>
        <taxon>Rhodocyclales</taxon>
        <taxon>Zoogloeaceae</taxon>
        <taxon>Denitromonas</taxon>
    </lineage>
</organism>
<dbReference type="PANTHER" id="PTHR47235:SF1">
    <property type="entry name" value="BLR6548 PROTEIN"/>
    <property type="match status" value="1"/>
</dbReference>
<proteinExistence type="inferred from homology"/>
<dbReference type="InterPro" id="IPR028081">
    <property type="entry name" value="Leu-bd"/>
</dbReference>
<dbReference type="SUPFAM" id="SSF53822">
    <property type="entry name" value="Periplasmic binding protein-like I"/>
    <property type="match status" value="1"/>
</dbReference>
<gene>
    <name evidence="5" type="ORF">I8J34_07925</name>
</gene>
<keyword evidence="2 3" id="KW-0732">Signal</keyword>
<feature type="domain" description="Leucine-binding protein" evidence="4">
    <location>
        <begin position="28"/>
        <end position="346"/>
    </location>
</feature>
<feature type="chain" id="PRO_5036737556" evidence="3">
    <location>
        <begin position="26"/>
        <end position="375"/>
    </location>
</feature>
<reference evidence="6" key="1">
    <citation type="journal article" date="2022" name="ISME J.">
        <title>Genetic and phylogenetic analysis of dissimilatory iodate-reducing bacteria identifies potential niches across the world's oceans.</title>
        <authorList>
            <person name="Reyes-Umana V."/>
            <person name="Henning Z."/>
            <person name="Lee K."/>
            <person name="Barnum T.P."/>
            <person name="Coates J.D."/>
        </authorList>
    </citation>
    <scope>NUCLEOTIDE SEQUENCE [LARGE SCALE GENOMIC DNA]</scope>
    <source>
        <strain evidence="6">IR12</strain>
    </source>
</reference>
<dbReference type="CDD" id="cd06326">
    <property type="entry name" value="PBP1_ABC_ligand_binding-like"/>
    <property type="match status" value="1"/>
</dbReference>
<accession>A0A944H7C9</accession>
<dbReference type="Pfam" id="PF13458">
    <property type="entry name" value="Peripla_BP_6"/>
    <property type="match status" value="1"/>
</dbReference>
<evidence type="ECO:0000256" key="2">
    <source>
        <dbReference type="ARBA" id="ARBA00022729"/>
    </source>
</evidence>
<dbReference type="InterPro" id="IPR028082">
    <property type="entry name" value="Peripla_BP_I"/>
</dbReference>
<feature type="signal peptide" evidence="3">
    <location>
        <begin position="1"/>
        <end position="25"/>
    </location>
</feature>
<evidence type="ECO:0000313" key="5">
    <source>
        <dbReference type="EMBL" id="MBT0961103.1"/>
    </source>
</evidence>
<dbReference type="EMBL" id="JAEKFT010000006">
    <property type="protein sequence ID" value="MBT0961103.1"/>
    <property type="molecule type" value="Genomic_DNA"/>
</dbReference>
<comment type="similarity">
    <text evidence="1">Belongs to the leucine-binding protein family.</text>
</comment>